<evidence type="ECO:0000256" key="2">
    <source>
        <dbReference type="ARBA" id="ARBA00022574"/>
    </source>
</evidence>
<keyword evidence="3" id="KW-0677">Repeat</keyword>
<dbReference type="PANTHER" id="PTHR14897">
    <property type="entry name" value="WD REPEAT AND COILED-COIL-CONTAINING PROTEIN"/>
    <property type="match status" value="1"/>
</dbReference>
<dbReference type="Pfam" id="PF15390">
    <property type="entry name" value="WDCP"/>
    <property type="match status" value="1"/>
</dbReference>
<evidence type="ECO:0000256" key="3">
    <source>
        <dbReference type="ARBA" id="ARBA00022737"/>
    </source>
</evidence>
<evidence type="ECO:0000313" key="5">
    <source>
        <dbReference type="EMBL" id="KAG5846372.1"/>
    </source>
</evidence>
<keyword evidence="2" id="KW-0853">WD repeat</keyword>
<dbReference type="AlphaFoldDB" id="A0A9D3S0Z7"/>
<reference evidence="5" key="1">
    <citation type="submission" date="2021-01" db="EMBL/GenBank/DDBJ databases">
        <title>A chromosome-scale assembly of European eel, Anguilla anguilla.</title>
        <authorList>
            <person name="Henkel C."/>
            <person name="Jong-Raadsen S.A."/>
            <person name="Dufour S."/>
            <person name="Weltzien F.-A."/>
            <person name="Palstra A.P."/>
            <person name="Pelster B."/>
            <person name="Spaink H.P."/>
            <person name="Van Den Thillart G.E."/>
            <person name="Jansen H."/>
            <person name="Zahm M."/>
            <person name="Klopp C."/>
            <person name="Cedric C."/>
            <person name="Louis A."/>
            <person name="Berthelot C."/>
            <person name="Parey E."/>
            <person name="Roest Crollius H."/>
            <person name="Montfort J."/>
            <person name="Robinson-Rechavi M."/>
            <person name="Bucao C."/>
            <person name="Bouchez O."/>
            <person name="Gislard M."/>
            <person name="Lluch J."/>
            <person name="Milhes M."/>
            <person name="Lampietro C."/>
            <person name="Lopez Roques C."/>
            <person name="Donnadieu C."/>
            <person name="Braasch I."/>
            <person name="Desvignes T."/>
            <person name="Postlethwait J."/>
            <person name="Bobe J."/>
            <person name="Guiguen Y."/>
            <person name="Dirks R."/>
        </authorList>
    </citation>
    <scope>NUCLEOTIDE SEQUENCE</scope>
    <source>
        <strain evidence="5">Tag_6206</strain>
        <tissue evidence="5">Liver</tissue>
    </source>
</reference>
<proteinExistence type="predicted"/>
<keyword evidence="6" id="KW-1185">Reference proteome</keyword>
<dbReference type="Proteomes" id="UP001044222">
    <property type="component" value="Unassembled WGS sequence"/>
</dbReference>
<dbReference type="PANTHER" id="PTHR14897:SF5">
    <property type="entry name" value="WD REPEAT AND COILED-COIL-CONTAINING PROTEIN"/>
    <property type="match status" value="1"/>
</dbReference>
<name>A0A9D3S0Z7_ANGAN</name>
<sequence length="128" mass="14507">MFARFAEMQQCVSKIQDYVLNGRRASSCYPSRAEAPYVIVSCQKQVSETVFIEDRRPVLLCEGKLCLRVLQDLFNMQVLEMQHGSLWVVLVPDADGFVPLTFEPKEELTVRNGKRKLPRSPGDGDTPS</sequence>
<gene>
    <name evidence="5" type="ORF">ANANG_G00114220</name>
</gene>
<organism evidence="5 6">
    <name type="scientific">Anguilla anguilla</name>
    <name type="common">European freshwater eel</name>
    <name type="synonym">Muraena anguilla</name>
    <dbReference type="NCBI Taxonomy" id="7936"/>
    <lineage>
        <taxon>Eukaryota</taxon>
        <taxon>Metazoa</taxon>
        <taxon>Chordata</taxon>
        <taxon>Craniata</taxon>
        <taxon>Vertebrata</taxon>
        <taxon>Euteleostomi</taxon>
        <taxon>Actinopterygii</taxon>
        <taxon>Neopterygii</taxon>
        <taxon>Teleostei</taxon>
        <taxon>Anguilliformes</taxon>
        <taxon>Anguillidae</taxon>
        <taxon>Anguilla</taxon>
    </lineage>
</organism>
<protein>
    <recommendedName>
        <fullName evidence="1">WD repeat and coiled-coil-containing protein</fullName>
    </recommendedName>
</protein>
<evidence type="ECO:0000256" key="1">
    <source>
        <dbReference type="ARBA" id="ARBA00015683"/>
    </source>
</evidence>
<dbReference type="InterPro" id="IPR028041">
    <property type="entry name" value="WDCP"/>
</dbReference>
<comment type="caution">
    <text evidence="5">The sequence shown here is derived from an EMBL/GenBank/DDBJ whole genome shotgun (WGS) entry which is preliminary data.</text>
</comment>
<evidence type="ECO:0000313" key="6">
    <source>
        <dbReference type="Proteomes" id="UP001044222"/>
    </source>
</evidence>
<evidence type="ECO:0000256" key="4">
    <source>
        <dbReference type="ARBA" id="ARBA00023054"/>
    </source>
</evidence>
<keyword evidence="4" id="KW-0175">Coiled coil</keyword>
<accession>A0A9D3S0Z7</accession>
<dbReference type="EMBL" id="JAFIRN010000006">
    <property type="protein sequence ID" value="KAG5846372.1"/>
    <property type="molecule type" value="Genomic_DNA"/>
</dbReference>
<dbReference type="GO" id="GO:0019900">
    <property type="term" value="F:kinase binding"/>
    <property type="evidence" value="ECO:0007669"/>
    <property type="project" value="TreeGrafter"/>
</dbReference>